<dbReference type="EMBL" id="JAERWL010000018">
    <property type="protein sequence ID" value="MBM9478496.1"/>
    <property type="molecule type" value="Genomic_DNA"/>
</dbReference>
<evidence type="ECO:0000313" key="5">
    <source>
        <dbReference type="Proteomes" id="UP000663801"/>
    </source>
</evidence>
<protein>
    <submittedName>
        <fullName evidence="4">WYL domain-containing protein</fullName>
    </submittedName>
</protein>
<dbReference type="Pfam" id="PF13280">
    <property type="entry name" value="WYL"/>
    <property type="match status" value="1"/>
</dbReference>
<keyword evidence="5" id="KW-1185">Reference proteome</keyword>
<dbReference type="InterPro" id="IPR028349">
    <property type="entry name" value="PafC-like"/>
</dbReference>
<proteinExistence type="predicted"/>
<dbReference type="InterPro" id="IPR036388">
    <property type="entry name" value="WH-like_DNA-bd_sf"/>
</dbReference>
<dbReference type="PROSITE" id="PS52050">
    <property type="entry name" value="WYL"/>
    <property type="match status" value="1"/>
</dbReference>
<dbReference type="SUPFAM" id="SSF46785">
    <property type="entry name" value="Winged helix' DNA-binding domain"/>
    <property type="match status" value="1"/>
</dbReference>
<accession>A0A938YPU4</accession>
<dbReference type="Gene3D" id="1.10.10.10">
    <property type="entry name" value="Winged helix-like DNA-binding domain superfamily/Winged helix DNA-binding domain"/>
    <property type="match status" value="1"/>
</dbReference>
<dbReference type="InterPro" id="IPR001034">
    <property type="entry name" value="DeoR_HTH"/>
</dbReference>
<dbReference type="InterPro" id="IPR057727">
    <property type="entry name" value="WCX_dom"/>
</dbReference>
<evidence type="ECO:0000256" key="2">
    <source>
        <dbReference type="ARBA" id="ARBA00023163"/>
    </source>
</evidence>
<feature type="domain" description="HTH deoR-type" evidence="3">
    <location>
        <begin position="2"/>
        <end position="61"/>
    </location>
</feature>
<dbReference type="PIRSF" id="PIRSF016838">
    <property type="entry name" value="PafC"/>
    <property type="match status" value="1"/>
</dbReference>
<dbReference type="Pfam" id="PF08279">
    <property type="entry name" value="HTH_11"/>
    <property type="match status" value="1"/>
</dbReference>
<dbReference type="InterPro" id="IPR036390">
    <property type="entry name" value="WH_DNA-bd_sf"/>
</dbReference>
<dbReference type="PANTHER" id="PTHR34580">
    <property type="match status" value="1"/>
</dbReference>
<dbReference type="InterPro" id="IPR026881">
    <property type="entry name" value="WYL_dom"/>
</dbReference>
<reference evidence="4" key="1">
    <citation type="submission" date="2021-01" db="EMBL/GenBank/DDBJ databases">
        <title>KCTC 19127 draft genome.</title>
        <authorList>
            <person name="An D."/>
        </authorList>
    </citation>
    <scope>NUCLEOTIDE SEQUENCE</scope>
    <source>
        <strain evidence="4">KCTC 19127</strain>
    </source>
</reference>
<evidence type="ECO:0000256" key="1">
    <source>
        <dbReference type="ARBA" id="ARBA00023015"/>
    </source>
</evidence>
<sequence length="321" mass="35119">MTSSRLLDLLLILQTRHRVTTAQLARQLGVSRRTVLRDVGVLSTGGVPVYAERGRHGGIVLLPGARLNVSHLDPPEREALSVTGLDDAQLHGLGLSAAHERALRKMAARQEAPGDRGRLADLVVVDNTAWLADPPGGADVAALALDLRAGRRLSVRYRRSAETRSASTVVDPYGLAGKAGRWYLVADEDGVARLFALERLETHELLPEPAVLRPGCSLAAVWAELRARTETPGRVTVTTRLRASRLDLARRILGSRIHEVGDPVAGWCRVTLRYPDVESVRQLLQFADHIQVLDPPEARERVARLAREMAERHALPTTLAE</sequence>
<evidence type="ECO:0000313" key="4">
    <source>
        <dbReference type="EMBL" id="MBM9478496.1"/>
    </source>
</evidence>
<dbReference type="InterPro" id="IPR051534">
    <property type="entry name" value="CBASS_pafABC_assoc_protein"/>
</dbReference>
<dbReference type="InterPro" id="IPR013196">
    <property type="entry name" value="HTH_11"/>
</dbReference>
<dbReference type="RefSeq" id="WP_205258522.1">
    <property type="nucleotide sequence ID" value="NZ_BAAAPV010000007.1"/>
</dbReference>
<keyword evidence="1" id="KW-0805">Transcription regulation</keyword>
<comment type="caution">
    <text evidence="4">The sequence shown here is derived from an EMBL/GenBank/DDBJ whole genome shotgun (WGS) entry which is preliminary data.</text>
</comment>
<organism evidence="4 5">
    <name type="scientific">Nakamurella flavida</name>
    <dbReference type="NCBI Taxonomy" id="363630"/>
    <lineage>
        <taxon>Bacteria</taxon>
        <taxon>Bacillati</taxon>
        <taxon>Actinomycetota</taxon>
        <taxon>Actinomycetes</taxon>
        <taxon>Nakamurellales</taxon>
        <taxon>Nakamurellaceae</taxon>
        <taxon>Nakamurella</taxon>
    </lineage>
</organism>
<dbReference type="PROSITE" id="PS51000">
    <property type="entry name" value="HTH_DEOR_2"/>
    <property type="match status" value="1"/>
</dbReference>
<gene>
    <name evidence="4" type="ORF">JL107_18755</name>
</gene>
<evidence type="ECO:0000259" key="3">
    <source>
        <dbReference type="PROSITE" id="PS51000"/>
    </source>
</evidence>
<keyword evidence="2" id="KW-0804">Transcription</keyword>
<dbReference type="AlphaFoldDB" id="A0A938YPU4"/>
<name>A0A938YPU4_9ACTN</name>
<dbReference type="Pfam" id="PF25583">
    <property type="entry name" value="WCX"/>
    <property type="match status" value="1"/>
</dbReference>
<dbReference type="Proteomes" id="UP000663801">
    <property type="component" value="Unassembled WGS sequence"/>
</dbReference>
<dbReference type="PANTHER" id="PTHR34580:SF1">
    <property type="entry name" value="PROTEIN PAFC"/>
    <property type="match status" value="1"/>
</dbReference>
<dbReference type="GO" id="GO:0003700">
    <property type="term" value="F:DNA-binding transcription factor activity"/>
    <property type="evidence" value="ECO:0007669"/>
    <property type="project" value="InterPro"/>
</dbReference>